<feature type="transmembrane region" description="Helical" evidence="1">
    <location>
        <begin position="258"/>
        <end position="279"/>
    </location>
</feature>
<feature type="transmembrane region" description="Helical" evidence="1">
    <location>
        <begin position="62"/>
        <end position="80"/>
    </location>
</feature>
<protein>
    <recommendedName>
        <fullName evidence="4">DUF2157 domain-containing protein</fullName>
    </recommendedName>
</protein>
<feature type="transmembrane region" description="Helical" evidence="1">
    <location>
        <begin position="229"/>
        <end position="246"/>
    </location>
</feature>
<feature type="transmembrane region" description="Helical" evidence="1">
    <location>
        <begin position="321"/>
        <end position="339"/>
    </location>
</feature>
<name>A0A444MFH7_9RHOB</name>
<evidence type="ECO:0008006" key="4">
    <source>
        <dbReference type="Google" id="ProtNLM"/>
    </source>
</evidence>
<proteinExistence type="predicted"/>
<evidence type="ECO:0000256" key="1">
    <source>
        <dbReference type="SAM" id="Phobius"/>
    </source>
</evidence>
<accession>A0A444MFH7</accession>
<sequence length="395" mass="41882">MAVLADLNGLVADGVITAAQAHVMRERSRSAMVALVIRLLLCGGVLAAAAGFVAWLQDPVSVALAGFLFLLGGAVVLAVAGPLWRMFGHAAALIGAVMLTGGGLVEALRSFPQPEAGLLPAAAGLLIALPAALLYRSGSERMTFLGGFLLLIGLGLHLTGLGSVLIDQERGGVIPMLFSLYATLILLGAGWFLDLRLITALAIVPFAQVLHTGTDYFHAVFVFYSPEPALSILQMALGMGLAFWLMRIRPERDARHAGIFAVMAFIVANLCFLVGSLWGDVVGDTLALWRVYDRGADGFSWSAAEEARRAYEARALVIPESVFAAVWALVLAACAIGAARMLHRGLFNTALTFGAIHAYTQVFESFGDQPLAWIIGGLAAIPLAWGIWRLNQQFG</sequence>
<feature type="transmembrane region" description="Helical" evidence="1">
    <location>
        <begin position="142"/>
        <end position="166"/>
    </location>
</feature>
<feature type="transmembrane region" description="Helical" evidence="1">
    <location>
        <begin position="87"/>
        <end position="105"/>
    </location>
</feature>
<dbReference type="Proteomes" id="UP000287168">
    <property type="component" value="Unassembled WGS sequence"/>
</dbReference>
<keyword evidence="1" id="KW-0472">Membrane</keyword>
<dbReference type="AlphaFoldDB" id="A0A444MFH7"/>
<reference evidence="2 3" key="1">
    <citation type="journal article" date="2015" name="Int. J. Syst. Evol. Microbiol.">
        <title>Gemmobacter intermedius sp. nov., isolated from a white stork (Ciconia ciconia).</title>
        <authorList>
            <person name="Kampfer P."/>
            <person name="Jerzak L."/>
            <person name="Wilharm G."/>
            <person name="Golke J."/>
            <person name="Busse H.J."/>
            <person name="Glaeser S.P."/>
        </authorList>
    </citation>
    <scope>NUCLEOTIDE SEQUENCE [LARGE SCALE GENOMIC DNA]</scope>
    <source>
        <strain evidence="2 3">119/4</strain>
    </source>
</reference>
<comment type="caution">
    <text evidence="2">The sequence shown here is derived from an EMBL/GenBank/DDBJ whole genome shotgun (WGS) entry which is preliminary data.</text>
</comment>
<organism evidence="2 3">
    <name type="scientific">Falsigemmobacter intermedius</name>
    <dbReference type="NCBI Taxonomy" id="1553448"/>
    <lineage>
        <taxon>Bacteria</taxon>
        <taxon>Pseudomonadati</taxon>
        <taxon>Pseudomonadota</taxon>
        <taxon>Alphaproteobacteria</taxon>
        <taxon>Rhodobacterales</taxon>
        <taxon>Paracoccaceae</taxon>
        <taxon>Falsigemmobacter</taxon>
    </lineage>
</organism>
<keyword evidence="1" id="KW-1133">Transmembrane helix</keyword>
<keyword evidence="3" id="KW-1185">Reference proteome</keyword>
<feature type="transmembrane region" description="Helical" evidence="1">
    <location>
        <begin position="117"/>
        <end position="135"/>
    </location>
</feature>
<evidence type="ECO:0000313" key="2">
    <source>
        <dbReference type="EMBL" id="RWY44313.1"/>
    </source>
</evidence>
<feature type="transmembrane region" description="Helical" evidence="1">
    <location>
        <begin position="346"/>
        <end position="364"/>
    </location>
</feature>
<gene>
    <name evidence="2" type="ORF">EP867_02720</name>
</gene>
<evidence type="ECO:0000313" key="3">
    <source>
        <dbReference type="Proteomes" id="UP000287168"/>
    </source>
</evidence>
<dbReference type="RefSeq" id="WP_128486674.1">
    <property type="nucleotide sequence ID" value="NZ_JBHLXB010000170.1"/>
</dbReference>
<feature type="transmembrane region" description="Helical" evidence="1">
    <location>
        <begin position="200"/>
        <end position="223"/>
    </location>
</feature>
<feature type="transmembrane region" description="Helical" evidence="1">
    <location>
        <begin position="32"/>
        <end position="56"/>
    </location>
</feature>
<feature type="transmembrane region" description="Helical" evidence="1">
    <location>
        <begin position="172"/>
        <end position="193"/>
    </location>
</feature>
<dbReference type="EMBL" id="SBLC01000003">
    <property type="protein sequence ID" value="RWY44313.1"/>
    <property type="molecule type" value="Genomic_DNA"/>
</dbReference>
<feature type="transmembrane region" description="Helical" evidence="1">
    <location>
        <begin position="370"/>
        <end position="388"/>
    </location>
</feature>
<dbReference type="OrthoDB" id="7264924at2"/>
<keyword evidence="1" id="KW-0812">Transmembrane</keyword>